<dbReference type="EMBL" id="VSSQ01000099">
    <property type="protein sequence ID" value="MPL76676.1"/>
    <property type="molecule type" value="Genomic_DNA"/>
</dbReference>
<gene>
    <name evidence="1" type="ORF">SDC9_22522</name>
</gene>
<dbReference type="SUPFAM" id="SSF51230">
    <property type="entry name" value="Single hybrid motif"/>
    <property type="match status" value="1"/>
</dbReference>
<sequence>MRKKFFSVKNIFVISLVMILAFASFAFAAGAIAQTSSLAGTVVAEGLVVPGTMVSEGQVLVKVKTIAGTAAAARANCSGKVVSVSVSPGSSIVAGQVVANVQP</sequence>
<dbReference type="Gene3D" id="2.40.50.100">
    <property type="match status" value="1"/>
</dbReference>
<accession>A0A644UCG2</accession>
<dbReference type="InterPro" id="IPR011053">
    <property type="entry name" value="Single_hybrid_motif"/>
</dbReference>
<evidence type="ECO:0000313" key="1">
    <source>
        <dbReference type="EMBL" id="MPL76676.1"/>
    </source>
</evidence>
<organism evidence="1">
    <name type="scientific">bioreactor metagenome</name>
    <dbReference type="NCBI Taxonomy" id="1076179"/>
    <lineage>
        <taxon>unclassified sequences</taxon>
        <taxon>metagenomes</taxon>
        <taxon>ecological metagenomes</taxon>
    </lineage>
</organism>
<dbReference type="AlphaFoldDB" id="A0A644UCG2"/>
<comment type="caution">
    <text evidence="1">The sequence shown here is derived from an EMBL/GenBank/DDBJ whole genome shotgun (WGS) entry which is preliminary data.</text>
</comment>
<evidence type="ECO:0008006" key="2">
    <source>
        <dbReference type="Google" id="ProtNLM"/>
    </source>
</evidence>
<reference evidence="1" key="1">
    <citation type="submission" date="2019-08" db="EMBL/GenBank/DDBJ databases">
        <authorList>
            <person name="Kucharzyk K."/>
            <person name="Murdoch R.W."/>
            <person name="Higgins S."/>
            <person name="Loffler F."/>
        </authorList>
    </citation>
    <scope>NUCLEOTIDE SEQUENCE</scope>
</reference>
<name>A0A644UCG2_9ZZZZ</name>
<proteinExistence type="predicted"/>
<protein>
    <recommendedName>
        <fullName evidence="2">Lipoyl-binding domain-containing protein</fullName>
    </recommendedName>
</protein>